<sequence>MARNPAPILAIALALGACADSYIAPTDFERRGTWQADGVNDRNLRAMVADPSHLTRGVGAATERGDAGSAAVTAMQQGRRPPLPEGITDIGRQGATPAGVTSGGGGGAR</sequence>
<gene>
    <name evidence="3" type="ORF">FHS88_002433</name>
</gene>
<protein>
    <submittedName>
        <fullName evidence="3">Uncharacterized protein</fullName>
    </submittedName>
</protein>
<dbReference type="PROSITE" id="PS51257">
    <property type="entry name" value="PROKAR_LIPOPROTEIN"/>
    <property type="match status" value="1"/>
</dbReference>
<feature type="signal peptide" evidence="2">
    <location>
        <begin position="1"/>
        <end position="19"/>
    </location>
</feature>
<proteinExistence type="predicted"/>
<comment type="caution">
    <text evidence="3">The sequence shown here is derived from an EMBL/GenBank/DDBJ whole genome shotgun (WGS) entry which is preliminary data.</text>
</comment>
<keyword evidence="4" id="KW-1185">Reference proteome</keyword>
<feature type="region of interest" description="Disordered" evidence="1">
    <location>
        <begin position="58"/>
        <end position="109"/>
    </location>
</feature>
<dbReference type="RefSeq" id="WP_184484944.1">
    <property type="nucleotide sequence ID" value="NZ_JAAEDJ010000044.1"/>
</dbReference>
<evidence type="ECO:0000256" key="1">
    <source>
        <dbReference type="SAM" id="MobiDB-lite"/>
    </source>
</evidence>
<dbReference type="Proteomes" id="UP000562254">
    <property type="component" value="Unassembled WGS sequence"/>
</dbReference>
<feature type="chain" id="PRO_5032591726" evidence="2">
    <location>
        <begin position="20"/>
        <end position="109"/>
    </location>
</feature>
<evidence type="ECO:0000313" key="3">
    <source>
        <dbReference type="EMBL" id="MBB5690300.1"/>
    </source>
</evidence>
<name>A0A840XTJ8_9PROT</name>
<keyword evidence="2" id="KW-0732">Signal</keyword>
<dbReference type="EMBL" id="JACIJE010000006">
    <property type="protein sequence ID" value="MBB5690300.1"/>
    <property type="molecule type" value="Genomic_DNA"/>
</dbReference>
<evidence type="ECO:0000256" key="2">
    <source>
        <dbReference type="SAM" id="SignalP"/>
    </source>
</evidence>
<evidence type="ECO:0000313" key="4">
    <source>
        <dbReference type="Proteomes" id="UP000562254"/>
    </source>
</evidence>
<reference evidence="3 4" key="1">
    <citation type="submission" date="2020-08" db="EMBL/GenBank/DDBJ databases">
        <title>Genomic Encyclopedia of Type Strains, Phase IV (KMG-IV): sequencing the most valuable type-strain genomes for metagenomic binning, comparative biology and taxonomic classification.</title>
        <authorList>
            <person name="Goeker M."/>
        </authorList>
    </citation>
    <scope>NUCLEOTIDE SEQUENCE [LARGE SCALE GENOMIC DNA]</scope>
    <source>
        <strain evidence="3 4">DSM 25895</strain>
    </source>
</reference>
<organism evidence="3 4">
    <name type="scientific">Neoroseomonas alkaliterrae</name>
    <dbReference type="NCBI Taxonomy" id="1452450"/>
    <lineage>
        <taxon>Bacteria</taxon>
        <taxon>Pseudomonadati</taxon>
        <taxon>Pseudomonadota</taxon>
        <taxon>Alphaproteobacteria</taxon>
        <taxon>Acetobacterales</taxon>
        <taxon>Acetobacteraceae</taxon>
        <taxon>Neoroseomonas</taxon>
    </lineage>
</organism>
<accession>A0A840XTJ8</accession>
<dbReference type="AlphaFoldDB" id="A0A840XTJ8"/>